<dbReference type="eggNOG" id="KOG0297">
    <property type="taxonomic scope" value="Eukaryota"/>
</dbReference>
<evidence type="ECO:0000259" key="11">
    <source>
        <dbReference type="PROSITE" id="PS50145"/>
    </source>
</evidence>
<protein>
    <recommendedName>
        <fullName evidence="13">RING-type E3 ubiquitin transferase</fullName>
    </recommendedName>
</protein>
<dbReference type="PANTHER" id="PTHR10131:SF94">
    <property type="entry name" value="TNF RECEPTOR-ASSOCIATED FACTOR 4"/>
    <property type="match status" value="1"/>
</dbReference>
<feature type="zinc finger region" description="TRAF-type" evidence="7">
    <location>
        <begin position="169"/>
        <end position="226"/>
    </location>
</feature>
<evidence type="ECO:0000313" key="12">
    <source>
        <dbReference type="EnsemblMetazoa" id="Aqu2.1.11144_001"/>
    </source>
</evidence>
<dbReference type="InterPro" id="IPR012227">
    <property type="entry name" value="TNF_rcpt-assoc_TRAF_met"/>
</dbReference>
<evidence type="ECO:0000256" key="5">
    <source>
        <dbReference type="ARBA" id="ARBA00022771"/>
    </source>
</evidence>
<dbReference type="CDD" id="cd16620">
    <property type="entry name" value="vRING-HC-C4C4_RBBP6"/>
    <property type="match status" value="1"/>
</dbReference>
<dbReference type="PIRSF" id="PIRSF015614">
    <property type="entry name" value="TRAF"/>
    <property type="match status" value="1"/>
</dbReference>
<evidence type="ECO:0000256" key="4">
    <source>
        <dbReference type="ARBA" id="ARBA00022737"/>
    </source>
</evidence>
<dbReference type="InterPro" id="IPR002083">
    <property type="entry name" value="MATH/TRAF_dom"/>
</dbReference>
<keyword evidence="3 7" id="KW-0479">Metal-binding</keyword>
<dbReference type="Gene3D" id="3.30.40.10">
    <property type="entry name" value="Zinc/RING finger domain, C3HC4 (zinc finger)"/>
    <property type="match status" value="3"/>
</dbReference>
<dbReference type="InterPro" id="IPR008974">
    <property type="entry name" value="TRAF-like"/>
</dbReference>
<feature type="domain" description="MATH" evidence="10">
    <location>
        <begin position="295"/>
        <end position="437"/>
    </location>
</feature>
<dbReference type="GO" id="GO:0043122">
    <property type="term" value="P:regulation of canonical NF-kappaB signal transduction"/>
    <property type="evidence" value="ECO:0007669"/>
    <property type="project" value="TreeGrafter"/>
</dbReference>
<dbReference type="PROSITE" id="PS50145">
    <property type="entry name" value="ZF_TRAF"/>
    <property type="match status" value="2"/>
</dbReference>
<dbReference type="OMA" id="HISCHEC"/>
<dbReference type="GO" id="GO:0005737">
    <property type="term" value="C:cytoplasm"/>
    <property type="evidence" value="ECO:0007669"/>
    <property type="project" value="UniProtKB-SubCell"/>
</dbReference>
<name>A0A1X7TA19_AMPQE</name>
<dbReference type="Pfam" id="PF22486">
    <property type="entry name" value="MATH_2"/>
    <property type="match status" value="1"/>
</dbReference>
<accession>A0A1X7TA19</accession>
<feature type="domain" description="RING-type" evidence="9">
    <location>
        <begin position="27"/>
        <end position="71"/>
    </location>
</feature>
<dbReference type="PROSITE" id="PS50089">
    <property type="entry name" value="ZF_RING_2"/>
    <property type="match status" value="1"/>
</dbReference>
<feature type="domain" description="TRAF-type" evidence="11">
    <location>
        <begin position="113"/>
        <end position="165"/>
    </location>
</feature>
<organism evidence="12">
    <name type="scientific">Amphimedon queenslandica</name>
    <name type="common">Sponge</name>
    <dbReference type="NCBI Taxonomy" id="400682"/>
    <lineage>
        <taxon>Eukaryota</taxon>
        <taxon>Metazoa</taxon>
        <taxon>Porifera</taxon>
        <taxon>Demospongiae</taxon>
        <taxon>Heteroscleromorpha</taxon>
        <taxon>Haplosclerida</taxon>
        <taxon>Niphatidae</taxon>
        <taxon>Amphimedon</taxon>
    </lineage>
</organism>
<evidence type="ECO:0000256" key="3">
    <source>
        <dbReference type="ARBA" id="ARBA00022723"/>
    </source>
</evidence>
<keyword evidence="2" id="KW-0963">Cytoplasm</keyword>
<dbReference type="Gene3D" id="2.60.210.10">
    <property type="entry name" value="Apoptosis, Tumor Necrosis Factor Receptor Associated Protein 2, Chain A"/>
    <property type="match status" value="1"/>
</dbReference>
<dbReference type="OrthoDB" id="5574452at2759"/>
<reference evidence="12" key="1">
    <citation type="submission" date="2017-05" db="UniProtKB">
        <authorList>
            <consortium name="EnsemblMetazoa"/>
        </authorList>
    </citation>
    <scope>IDENTIFICATION</scope>
</reference>
<proteinExistence type="predicted"/>
<evidence type="ECO:0000256" key="2">
    <source>
        <dbReference type="ARBA" id="ARBA00022490"/>
    </source>
</evidence>
<keyword evidence="6 7" id="KW-0862">Zinc</keyword>
<feature type="zinc finger region" description="TRAF-type" evidence="7">
    <location>
        <begin position="113"/>
        <end position="165"/>
    </location>
</feature>
<dbReference type="AlphaFoldDB" id="A0A1X7TA19"/>
<dbReference type="InterPro" id="IPR001293">
    <property type="entry name" value="Znf_TRAF"/>
</dbReference>
<dbReference type="SUPFAM" id="SSF57850">
    <property type="entry name" value="RING/U-box"/>
    <property type="match status" value="1"/>
</dbReference>
<feature type="domain" description="TRAF-type" evidence="11">
    <location>
        <begin position="169"/>
        <end position="226"/>
    </location>
</feature>
<evidence type="ECO:0000256" key="8">
    <source>
        <dbReference type="SAM" id="Coils"/>
    </source>
</evidence>
<dbReference type="PANTHER" id="PTHR10131">
    <property type="entry name" value="TNF RECEPTOR ASSOCIATED FACTOR"/>
    <property type="match status" value="1"/>
</dbReference>
<keyword evidence="8" id="KW-0175">Coiled coil</keyword>
<evidence type="ECO:0000259" key="10">
    <source>
        <dbReference type="PROSITE" id="PS50144"/>
    </source>
</evidence>
<keyword evidence="4" id="KW-0677">Repeat</keyword>
<comment type="subcellular location">
    <subcellularLocation>
        <location evidence="1">Cytoplasm</location>
    </subcellularLocation>
</comment>
<evidence type="ECO:0000256" key="7">
    <source>
        <dbReference type="PROSITE-ProRule" id="PRU00207"/>
    </source>
</evidence>
<dbReference type="Pfam" id="PF02176">
    <property type="entry name" value="zf-TRAF"/>
    <property type="match status" value="2"/>
</dbReference>
<keyword evidence="5 7" id="KW-0863">Zinc-finger</keyword>
<dbReference type="GO" id="GO:0042981">
    <property type="term" value="P:regulation of apoptotic process"/>
    <property type="evidence" value="ECO:0007669"/>
    <property type="project" value="InterPro"/>
</dbReference>
<dbReference type="GO" id="GO:0008270">
    <property type="term" value="F:zinc ion binding"/>
    <property type="evidence" value="ECO:0007669"/>
    <property type="project" value="UniProtKB-KW"/>
</dbReference>
<sequence>MATADGWTYGGYSYKYVNGNPPDEYRCHICRLVARDPQQVTCCYNIYCKSCLDTLKRKGTFGQGFICPTCRSSLEGKYFKDGRVERGIKSLKVYCTNTDSGCQWMGTINDIDTHLNSCTYHLVPCTNECGAMIRRSSLKTHLIDNCRNRSVRCSYCLKEGPYQLITSSSHLRKCPYIQIQCNNKGCHEIIYQCSLASHNETCPKAIISCEYNTVGCTEVMRREEQEKHNEESAILHLQLTKEQLEVTNDQLELTIEQLQVTSEHLQLTDQQLKVAIKTIQSLKAKVQEHKNLLTTSSEVLKLSQFSQRKEGWCSRGFYTSPGGYKVALHVYPNGYGDGKGTHVSCFIYLEAGEYDDLLEWPFQGEVTIELLNQLEDKNHVKVAFHFNKATPYKCKQRVSQGQEGQEWGIHKFLSHTYRLPNNCRFLKDDSLYFRVSVKVTSKTKPWLALT</sequence>
<evidence type="ECO:0000259" key="9">
    <source>
        <dbReference type="PROSITE" id="PS50089"/>
    </source>
</evidence>
<dbReference type="InterPro" id="IPR013083">
    <property type="entry name" value="Znf_RING/FYVE/PHD"/>
</dbReference>
<dbReference type="GO" id="GO:0007165">
    <property type="term" value="P:signal transduction"/>
    <property type="evidence" value="ECO:0007669"/>
    <property type="project" value="InterPro"/>
</dbReference>
<evidence type="ECO:0008006" key="13">
    <source>
        <dbReference type="Google" id="ProtNLM"/>
    </source>
</evidence>
<evidence type="ECO:0000256" key="1">
    <source>
        <dbReference type="ARBA" id="ARBA00004496"/>
    </source>
</evidence>
<dbReference type="InterPro" id="IPR001841">
    <property type="entry name" value="Znf_RING"/>
</dbReference>
<dbReference type="SMART" id="SM00061">
    <property type="entry name" value="MATH"/>
    <property type="match status" value="1"/>
</dbReference>
<dbReference type="InParanoid" id="A0A1X7TA19"/>
<dbReference type="EnsemblMetazoa" id="Aqu2.1.11144_001">
    <property type="protein sequence ID" value="Aqu2.1.11144_001"/>
    <property type="gene ID" value="Aqu2.1.11144"/>
</dbReference>
<dbReference type="PROSITE" id="PS50144">
    <property type="entry name" value="MATH"/>
    <property type="match status" value="1"/>
</dbReference>
<dbReference type="SUPFAM" id="SSF49599">
    <property type="entry name" value="TRAF domain-like"/>
    <property type="match status" value="3"/>
</dbReference>
<evidence type="ECO:0000256" key="6">
    <source>
        <dbReference type="ARBA" id="ARBA00022833"/>
    </source>
</evidence>
<feature type="coiled-coil region" evidence="8">
    <location>
        <begin position="234"/>
        <end position="292"/>
    </location>
</feature>